<organism evidence="3 4">
    <name type="scientific">Rhizopus microsporus</name>
    <dbReference type="NCBI Taxonomy" id="58291"/>
    <lineage>
        <taxon>Eukaryota</taxon>
        <taxon>Fungi</taxon>
        <taxon>Fungi incertae sedis</taxon>
        <taxon>Mucoromycota</taxon>
        <taxon>Mucoromycotina</taxon>
        <taxon>Mucoromycetes</taxon>
        <taxon>Mucorales</taxon>
        <taxon>Mucorineae</taxon>
        <taxon>Rhizopodaceae</taxon>
        <taxon>Rhizopus</taxon>
    </lineage>
</organism>
<name>A0A1X0RP07_RHIZD</name>
<dbReference type="InterPro" id="IPR012349">
    <property type="entry name" value="Split_barrel_FMN-bd"/>
</dbReference>
<evidence type="ECO:0000259" key="2">
    <source>
        <dbReference type="Pfam" id="PF13883"/>
    </source>
</evidence>
<evidence type="ECO:0000313" key="4">
    <source>
        <dbReference type="Proteomes" id="UP000242381"/>
    </source>
</evidence>
<dbReference type="Pfam" id="PF13883">
    <property type="entry name" value="CREG_beta-barrel"/>
    <property type="match status" value="1"/>
</dbReference>
<evidence type="ECO:0000256" key="1">
    <source>
        <dbReference type="SAM" id="SignalP"/>
    </source>
</evidence>
<feature type="signal peptide" evidence="1">
    <location>
        <begin position="1"/>
        <end position="18"/>
    </location>
</feature>
<protein>
    <recommendedName>
        <fullName evidence="2">CREG-like beta-barrel domain-containing protein</fullName>
    </recommendedName>
</protein>
<dbReference type="PANTHER" id="PTHR37273">
    <property type="entry name" value="CHROMOSOME 8, WHOLE GENOME SHOTGUN SEQUENCE"/>
    <property type="match status" value="1"/>
</dbReference>
<sequence>MYLFLIFLVLLGTSFVKSDSSVQTAAKLARQVLKDEGIGTIMTIMDNSSELGGYPFGIMEYYSEQCFDNGNLLLYMSDLQLSTKNMHHHPTRLSFTVRATKEYNKPIFGNKTTPVEQPRFTLFGSVSIVPDDKVFVYAYVLSLF</sequence>
<dbReference type="SUPFAM" id="SSF50475">
    <property type="entry name" value="FMN-binding split barrel"/>
    <property type="match status" value="1"/>
</dbReference>
<feature type="chain" id="PRO_5012868696" description="CREG-like beta-barrel domain-containing protein" evidence="1">
    <location>
        <begin position="19"/>
        <end position="144"/>
    </location>
</feature>
<keyword evidence="1" id="KW-0732">Signal</keyword>
<accession>A0A1X0RP07</accession>
<dbReference type="Gene3D" id="2.30.110.10">
    <property type="entry name" value="Electron Transport, Fmn-binding Protein, Chain A"/>
    <property type="match status" value="1"/>
</dbReference>
<proteinExistence type="predicted"/>
<dbReference type="OMA" id="TIMTIMD"/>
<dbReference type="InterPro" id="IPR055343">
    <property type="entry name" value="CREG_beta-barrel"/>
</dbReference>
<evidence type="ECO:0000313" key="3">
    <source>
        <dbReference type="EMBL" id="ORE13757.1"/>
    </source>
</evidence>
<dbReference type="EMBL" id="KV921512">
    <property type="protein sequence ID" value="ORE13757.1"/>
    <property type="molecule type" value="Genomic_DNA"/>
</dbReference>
<gene>
    <name evidence="3" type="ORF">BCV71DRAFT_188592</name>
</gene>
<reference evidence="3 4" key="1">
    <citation type="journal article" date="2016" name="Proc. Natl. Acad. Sci. U.S.A.">
        <title>Lipid metabolic changes in an early divergent fungus govern the establishment of a mutualistic symbiosis with endobacteria.</title>
        <authorList>
            <person name="Lastovetsky O.A."/>
            <person name="Gaspar M.L."/>
            <person name="Mondo S.J."/>
            <person name="LaButti K.M."/>
            <person name="Sandor L."/>
            <person name="Grigoriev I.V."/>
            <person name="Henry S.A."/>
            <person name="Pawlowska T.E."/>
        </authorList>
    </citation>
    <scope>NUCLEOTIDE SEQUENCE [LARGE SCALE GENOMIC DNA]</scope>
    <source>
        <strain evidence="3 4">ATCC 11559</strain>
    </source>
</reference>
<dbReference type="AlphaFoldDB" id="A0A1X0RP07"/>
<feature type="domain" description="CREG-like beta-barrel" evidence="2">
    <location>
        <begin position="22"/>
        <end position="133"/>
    </location>
</feature>
<dbReference type="Proteomes" id="UP000242381">
    <property type="component" value="Unassembled WGS sequence"/>
</dbReference>
<dbReference type="PANTHER" id="PTHR37273:SF1">
    <property type="entry name" value="ADL397C-AP"/>
    <property type="match status" value="1"/>
</dbReference>
<dbReference type="VEuPathDB" id="FungiDB:BCV72DRAFT_301586"/>